<sequence>MPDTEKGIKLQSQTVENIVLVDKEMDNGDHFPLISSNLVSFNRNSCEQVKIFVGFKHECPHGHRFILTSDHLSELGSAYLVAEDNTVLLSAESSDKSKILLNLVKMEFLVGPGEIRDKKMTNGNVFINKSTKLIRQGKDRNERAKDGDFDSNGCKQTSLDDGVCRFSLVNRNLPIYMNCPHCRDSATKNDASSVKFASTISQLQRIFVVCVCLLLY</sequence>
<dbReference type="EMBL" id="JAVIJP010000078">
    <property type="protein sequence ID" value="KAL3618717.1"/>
    <property type="molecule type" value="Genomic_DNA"/>
</dbReference>
<evidence type="ECO:0000313" key="4">
    <source>
        <dbReference type="EMBL" id="KAL3618717.1"/>
    </source>
</evidence>
<comment type="similarity">
    <text evidence="1">Belongs to the SMG8 family.</text>
</comment>
<organism evidence="4 5">
    <name type="scientific">Castilleja foliolosa</name>
    <dbReference type="NCBI Taxonomy" id="1961234"/>
    <lineage>
        <taxon>Eukaryota</taxon>
        <taxon>Viridiplantae</taxon>
        <taxon>Streptophyta</taxon>
        <taxon>Embryophyta</taxon>
        <taxon>Tracheophyta</taxon>
        <taxon>Spermatophyta</taxon>
        <taxon>Magnoliopsida</taxon>
        <taxon>eudicotyledons</taxon>
        <taxon>Gunneridae</taxon>
        <taxon>Pentapetalae</taxon>
        <taxon>asterids</taxon>
        <taxon>lamiids</taxon>
        <taxon>Lamiales</taxon>
        <taxon>Orobanchaceae</taxon>
        <taxon>Pedicularideae</taxon>
        <taxon>Castillejinae</taxon>
        <taxon>Castilleja</taxon>
    </lineage>
</organism>
<dbReference type="GO" id="GO:0000184">
    <property type="term" value="P:nuclear-transcribed mRNA catabolic process, nonsense-mediated decay"/>
    <property type="evidence" value="ECO:0007669"/>
    <property type="project" value="UniProtKB-KW"/>
</dbReference>
<dbReference type="PANTHER" id="PTHR13091">
    <property type="entry name" value="AMPLIFIED IN BREAST CANCER 2-RELATED"/>
    <property type="match status" value="1"/>
</dbReference>
<dbReference type="AlphaFoldDB" id="A0ABD3BN67"/>
<evidence type="ECO:0000313" key="5">
    <source>
        <dbReference type="Proteomes" id="UP001632038"/>
    </source>
</evidence>
<accession>A0ABD3BN67</accession>
<reference evidence="5" key="1">
    <citation type="journal article" date="2024" name="IScience">
        <title>Strigolactones Initiate the Formation of Haustorium-like Structures in Castilleja.</title>
        <authorList>
            <person name="Buerger M."/>
            <person name="Peterson D."/>
            <person name="Chory J."/>
        </authorList>
    </citation>
    <scope>NUCLEOTIDE SEQUENCE [LARGE SCALE GENOMIC DNA]</scope>
</reference>
<keyword evidence="5" id="KW-1185">Reference proteome</keyword>
<dbReference type="PANTHER" id="PTHR13091:SF0">
    <property type="entry name" value="NONSENSE-MEDIATED MRNA DECAY FACTOR SMG8"/>
    <property type="match status" value="1"/>
</dbReference>
<evidence type="ECO:0000256" key="1">
    <source>
        <dbReference type="ARBA" id="ARBA00006443"/>
    </source>
</evidence>
<protein>
    <recommendedName>
        <fullName evidence="3">Nonsense-mediated mRNA decay factor SMG8</fullName>
    </recommendedName>
</protein>
<name>A0ABD3BN67_9LAMI</name>
<evidence type="ECO:0000256" key="2">
    <source>
        <dbReference type="ARBA" id="ARBA00023161"/>
    </source>
</evidence>
<proteinExistence type="inferred from homology"/>
<evidence type="ECO:0000256" key="3">
    <source>
        <dbReference type="ARBA" id="ARBA00029509"/>
    </source>
</evidence>
<gene>
    <name evidence="4" type="ORF">CASFOL_037379</name>
</gene>
<keyword evidence="2" id="KW-0866">Nonsense-mediated mRNA decay</keyword>
<dbReference type="Proteomes" id="UP001632038">
    <property type="component" value="Unassembled WGS sequence"/>
</dbReference>
<dbReference type="InterPro" id="IPR019354">
    <property type="entry name" value="SMG8-like"/>
</dbReference>
<comment type="caution">
    <text evidence="4">The sequence shown here is derived from an EMBL/GenBank/DDBJ whole genome shotgun (WGS) entry which is preliminary data.</text>
</comment>